<organism evidence="1 2">
    <name type="scientific">Leptotrombidium deliense</name>
    <dbReference type="NCBI Taxonomy" id="299467"/>
    <lineage>
        <taxon>Eukaryota</taxon>
        <taxon>Metazoa</taxon>
        <taxon>Ecdysozoa</taxon>
        <taxon>Arthropoda</taxon>
        <taxon>Chelicerata</taxon>
        <taxon>Arachnida</taxon>
        <taxon>Acari</taxon>
        <taxon>Acariformes</taxon>
        <taxon>Trombidiformes</taxon>
        <taxon>Prostigmata</taxon>
        <taxon>Anystina</taxon>
        <taxon>Parasitengona</taxon>
        <taxon>Trombiculoidea</taxon>
        <taxon>Trombiculidae</taxon>
        <taxon>Leptotrombidium</taxon>
    </lineage>
</organism>
<accession>A0A443SU37</accession>
<comment type="caution">
    <text evidence="1">The sequence shown here is derived from an EMBL/GenBank/DDBJ whole genome shotgun (WGS) entry which is preliminary data.</text>
</comment>
<dbReference type="Proteomes" id="UP000288716">
    <property type="component" value="Unassembled WGS sequence"/>
</dbReference>
<dbReference type="EMBL" id="NCKV01000299">
    <property type="protein sequence ID" value="RWS31014.1"/>
    <property type="molecule type" value="Genomic_DNA"/>
</dbReference>
<reference evidence="1 2" key="1">
    <citation type="journal article" date="2018" name="Gigascience">
        <title>Genomes of trombidid mites reveal novel predicted allergens and laterally-transferred genes associated with secondary metabolism.</title>
        <authorList>
            <person name="Dong X."/>
            <person name="Chaisiri K."/>
            <person name="Xia D."/>
            <person name="Armstrong S.D."/>
            <person name="Fang Y."/>
            <person name="Donnelly M.J."/>
            <person name="Kadowaki T."/>
            <person name="McGarry J.W."/>
            <person name="Darby A.C."/>
            <person name="Makepeace B.L."/>
        </authorList>
    </citation>
    <scope>NUCLEOTIDE SEQUENCE [LARGE SCALE GENOMIC DNA]</scope>
    <source>
        <strain evidence="1">UoL-UT</strain>
    </source>
</reference>
<sequence length="251" mass="27894">MLYENELINIEEDLVINPDFAVRRFTLNNRINGLSVAINAIGAKIGSIKLDAGKHEIVAEPSIDGNVQRFEWNPHVVGLDSLLLTMNASSSLSVSYQLTKDNELLVNGRFKGQQQMNLFHPFYLNLNTVSNSTTIDGHLLHIQSASDGTEMGPPLSVSGDDIPYNVIGTQPCKLIYCDELAKTFDVIISCLNDITATLEYGSRKVELNVHNKANSSTVVSCCRLRLRIAREGVSLMPTHMNEFTCVYKFSW</sequence>
<proteinExistence type="predicted"/>
<evidence type="ECO:0000313" key="1">
    <source>
        <dbReference type="EMBL" id="RWS31014.1"/>
    </source>
</evidence>
<dbReference type="OrthoDB" id="6494819at2759"/>
<protein>
    <submittedName>
        <fullName evidence="1">Uncharacterized protein</fullName>
    </submittedName>
</protein>
<name>A0A443SU37_9ACAR</name>
<evidence type="ECO:0000313" key="2">
    <source>
        <dbReference type="Proteomes" id="UP000288716"/>
    </source>
</evidence>
<gene>
    <name evidence="1" type="ORF">B4U80_02528</name>
</gene>
<dbReference type="VEuPathDB" id="VectorBase:LDEU001027"/>
<keyword evidence="2" id="KW-1185">Reference proteome</keyword>
<dbReference type="AlphaFoldDB" id="A0A443SU37"/>